<dbReference type="GO" id="GO:0008933">
    <property type="term" value="F:peptidoglycan lytic transglycosylase activity"/>
    <property type="evidence" value="ECO:0007669"/>
    <property type="project" value="InterPro"/>
</dbReference>
<keyword evidence="2 3" id="KW-0732">Signal</keyword>
<comment type="similarity">
    <text evidence="1">Belongs to the transglycosylase Slt family.</text>
</comment>
<dbReference type="STRING" id="44575.SAMN05216419_10189"/>
<feature type="signal peptide" evidence="3">
    <location>
        <begin position="1"/>
        <end position="19"/>
    </location>
</feature>
<dbReference type="InterPro" id="IPR008939">
    <property type="entry name" value="Lytic_TGlycosylase_superhlx_U"/>
</dbReference>
<dbReference type="Proteomes" id="UP000185062">
    <property type="component" value="Unassembled WGS sequence"/>
</dbReference>
<dbReference type="Gene3D" id="1.10.530.10">
    <property type="match status" value="1"/>
</dbReference>
<dbReference type="EMBL" id="FSRO01000001">
    <property type="protein sequence ID" value="SIN99280.1"/>
    <property type="molecule type" value="Genomic_DNA"/>
</dbReference>
<dbReference type="PANTHER" id="PTHR37423:SF5">
    <property type="entry name" value="SOLUBLE LYTIC MUREIN TRANSGLYCOSYLASE"/>
    <property type="match status" value="1"/>
</dbReference>
<dbReference type="PROSITE" id="PS00922">
    <property type="entry name" value="TRANSGLYCOSYLASE"/>
    <property type="match status" value="1"/>
</dbReference>
<evidence type="ECO:0000259" key="4">
    <source>
        <dbReference type="Pfam" id="PF01464"/>
    </source>
</evidence>
<reference evidence="6 7" key="1">
    <citation type="submission" date="2016-12" db="EMBL/GenBank/DDBJ databases">
        <authorList>
            <person name="Song W.-J."/>
            <person name="Kurnit D.M."/>
        </authorList>
    </citation>
    <scope>NUCLEOTIDE SEQUENCE [LARGE SCALE GENOMIC DNA]</scope>
    <source>
        <strain evidence="6 7">ATCC 49181</strain>
    </source>
</reference>
<dbReference type="InterPro" id="IPR037061">
    <property type="entry name" value="Lytic_TGlycoase_superhlx_L_sf"/>
</dbReference>
<dbReference type="SUPFAM" id="SSF48435">
    <property type="entry name" value="Bacterial muramidases"/>
    <property type="match status" value="1"/>
</dbReference>
<dbReference type="Gene3D" id="1.25.20.10">
    <property type="entry name" value="Bacterial muramidases"/>
    <property type="match status" value="1"/>
</dbReference>
<dbReference type="GO" id="GO:0004553">
    <property type="term" value="F:hydrolase activity, hydrolyzing O-glycosyl compounds"/>
    <property type="evidence" value="ECO:0007669"/>
    <property type="project" value="InterPro"/>
</dbReference>
<evidence type="ECO:0000256" key="1">
    <source>
        <dbReference type="ARBA" id="ARBA00007734"/>
    </source>
</evidence>
<dbReference type="Gene3D" id="1.10.1240.20">
    <property type="entry name" value="Lytic transglycosylase, superhelical linker domain"/>
    <property type="match status" value="1"/>
</dbReference>
<gene>
    <name evidence="6" type="ORF">SAMN02743940_0421</name>
</gene>
<protein>
    <submittedName>
        <fullName evidence="6">Soluble lytic murein transglycosylase</fullName>
    </submittedName>
</protein>
<sequence length="637" mass="73086">MAKYLFGLWLLFYAGLLSANQDSDFIAARKAFQAGNAKLLAIHAERLQNHALAPYVHYYQLRLHLTTASPETIRRFLSQYRNSLMAERLREDWLKILAKNQQWALFAEEYPLLVNQHTELLCYAFQQRHHTGQKGALHEARQLWFNAHSLPNSCTPLFDILLTNGLITAEDIWTRIRMALEVGQTGVAKHVSRYLSGSQTLETAKLDAAVRDPRRYLEEQHNQIRTRSDREIALFAILRLLQNDTNQAFAHWYQIQAQFTAIDQSYLLGRFAYRAALRHDSRALDWFTDAASTNPSYPLTDTLLAWKARAALRAGNWGMVLESIENMSDSEQQIDTWRYWKARILKEQGKILDANAILIPLSHEHDFYGQLAREALGTMLSAPEKSYQVSAREIASIQQTPGIQRSLAFHRLNLRTEASREWAWTIRGFGDTQLLAAAEVAHRYGMYDRAINTANRTLSQHNFNLRFLAPHRDTLKHILQQEELDEAWVYGLIRQESRFIADIKSSAGAMGLMQLMPATARWVAKQLGIYDYRESLAMEINTNLRLGTFYLKHVLTLFDNQTLLASAAYNAGPGRAKRWRDTHSSLEGAIYAETIPFNETRDYVKKVLNNTVHYAKVFKHDHSAPTLTQRLGIVAAK</sequence>
<dbReference type="SUPFAM" id="SSF53955">
    <property type="entry name" value="Lysozyme-like"/>
    <property type="match status" value="1"/>
</dbReference>
<dbReference type="InterPro" id="IPR012289">
    <property type="entry name" value="Lytic_TGlycosylase_superhlx_L"/>
</dbReference>
<dbReference type="eggNOG" id="COG0741">
    <property type="taxonomic scope" value="Bacteria"/>
</dbReference>
<dbReference type="GO" id="GO:0042597">
    <property type="term" value="C:periplasmic space"/>
    <property type="evidence" value="ECO:0007669"/>
    <property type="project" value="InterPro"/>
</dbReference>
<dbReference type="InterPro" id="IPR008258">
    <property type="entry name" value="Transglycosylase_SLT_dom_1"/>
</dbReference>
<feature type="domain" description="Transglycosylase SLT" evidence="4">
    <location>
        <begin position="478"/>
        <end position="587"/>
    </location>
</feature>
<proteinExistence type="inferred from homology"/>
<keyword evidence="7" id="KW-1185">Reference proteome</keyword>
<dbReference type="AlphaFoldDB" id="A0A1N6FVN5"/>
<accession>A0A1N6FVN5</accession>
<feature type="domain" description="Lytic transglycosylase superhelical linker" evidence="5">
    <location>
        <begin position="397"/>
        <end position="454"/>
    </location>
</feature>
<evidence type="ECO:0000256" key="3">
    <source>
        <dbReference type="SAM" id="SignalP"/>
    </source>
</evidence>
<dbReference type="Pfam" id="PF01464">
    <property type="entry name" value="SLT"/>
    <property type="match status" value="1"/>
</dbReference>
<evidence type="ECO:0000313" key="7">
    <source>
        <dbReference type="Proteomes" id="UP000185062"/>
    </source>
</evidence>
<dbReference type="InterPro" id="IPR000189">
    <property type="entry name" value="Transglyc_AS"/>
</dbReference>
<dbReference type="CDD" id="cd13401">
    <property type="entry name" value="Slt70-like"/>
    <property type="match status" value="1"/>
</dbReference>
<dbReference type="GO" id="GO:0016020">
    <property type="term" value="C:membrane"/>
    <property type="evidence" value="ECO:0007669"/>
    <property type="project" value="InterPro"/>
</dbReference>
<organism evidence="6 7">
    <name type="scientific">Nitrosomonas cryotolerans ATCC 49181</name>
    <dbReference type="NCBI Taxonomy" id="1131553"/>
    <lineage>
        <taxon>Bacteria</taxon>
        <taxon>Pseudomonadati</taxon>
        <taxon>Pseudomonadota</taxon>
        <taxon>Betaproteobacteria</taxon>
        <taxon>Nitrosomonadales</taxon>
        <taxon>Nitrosomonadaceae</taxon>
        <taxon>Nitrosomonas</taxon>
    </lineage>
</organism>
<dbReference type="GO" id="GO:0000270">
    <property type="term" value="P:peptidoglycan metabolic process"/>
    <property type="evidence" value="ECO:0007669"/>
    <property type="project" value="InterPro"/>
</dbReference>
<dbReference type="Pfam" id="PF14718">
    <property type="entry name" value="SLT_L"/>
    <property type="match status" value="1"/>
</dbReference>
<dbReference type="RefSeq" id="WP_028461563.1">
    <property type="nucleotide sequence ID" value="NZ_FSRO01000001.1"/>
</dbReference>
<dbReference type="InterPro" id="IPR023346">
    <property type="entry name" value="Lysozyme-like_dom_sf"/>
</dbReference>
<feature type="chain" id="PRO_5009936022" evidence="3">
    <location>
        <begin position="20"/>
        <end position="637"/>
    </location>
</feature>
<dbReference type="PANTHER" id="PTHR37423">
    <property type="entry name" value="SOLUBLE LYTIC MUREIN TRANSGLYCOSYLASE-RELATED"/>
    <property type="match status" value="1"/>
</dbReference>
<evidence type="ECO:0000259" key="5">
    <source>
        <dbReference type="Pfam" id="PF14718"/>
    </source>
</evidence>
<evidence type="ECO:0000313" key="6">
    <source>
        <dbReference type="EMBL" id="SIN99280.1"/>
    </source>
</evidence>
<evidence type="ECO:0000256" key="2">
    <source>
        <dbReference type="ARBA" id="ARBA00022729"/>
    </source>
</evidence>
<name>A0A1N6FVN5_9PROT</name>